<feature type="transmembrane region" description="Helical" evidence="8">
    <location>
        <begin position="28"/>
        <end position="54"/>
    </location>
</feature>
<evidence type="ECO:0000256" key="1">
    <source>
        <dbReference type="ARBA" id="ARBA00004651"/>
    </source>
</evidence>
<dbReference type="Proteomes" id="UP000242660">
    <property type="component" value="Unassembled WGS sequence"/>
</dbReference>
<dbReference type="InterPro" id="IPR025857">
    <property type="entry name" value="MacB_PCD"/>
</dbReference>
<name>A0ABX5FEU3_9BURK</name>
<organism evidence="11 12">
    <name type="scientific">Candidatus Pandoraea novymonadis</name>
    <dbReference type="NCBI Taxonomy" id="1808959"/>
    <lineage>
        <taxon>Bacteria</taxon>
        <taxon>Pseudomonadati</taxon>
        <taxon>Pseudomonadota</taxon>
        <taxon>Betaproteobacteria</taxon>
        <taxon>Burkholderiales</taxon>
        <taxon>Burkholderiaceae</taxon>
        <taxon>Pandoraea</taxon>
    </lineage>
</organism>
<keyword evidence="3" id="KW-0813">Transport</keyword>
<gene>
    <name evidence="11" type="primary">lolE</name>
    <name evidence="11" type="ORF">BZL35_00455</name>
</gene>
<keyword evidence="6 8" id="KW-1133">Transmembrane helix</keyword>
<feature type="transmembrane region" description="Helical" evidence="8">
    <location>
        <begin position="319"/>
        <end position="345"/>
    </location>
</feature>
<dbReference type="PANTHER" id="PTHR30489:SF0">
    <property type="entry name" value="LIPOPROTEIN-RELEASING SYSTEM TRANSMEMBRANE PROTEIN LOLE"/>
    <property type="match status" value="1"/>
</dbReference>
<evidence type="ECO:0000256" key="7">
    <source>
        <dbReference type="ARBA" id="ARBA00023136"/>
    </source>
</evidence>
<evidence type="ECO:0000256" key="4">
    <source>
        <dbReference type="ARBA" id="ARBA00022475"/>
    </source>
</evidence>
<evidence type="ECO:0000259" key="10">
    <source>
        <dbReference type="Pfam" id="PF12704"/>
    </source>
</evidence>
<dbReference type="InterPro" id="IPR003838">
    <property type="entry name" value="ABC3_permease_C"/>
</dbReference>
<feature type="domain" description="MacB-like periplasmic core" evidence="10">
    <location>
        <begin position="30"/>
        <end position="247"/>
    </location>
</feature>
<feature type="transmembrane region" description="Helical" evidence="8">
    <location>
        <begin position="384"/>
        <end position="401"/>
    </location>
</feature>
<dbReference type="Pfam" id="PF12704">
    <property type="entry name" value="MacB_PCD"/>
    <property type="match status" value="1"/>
</dbReference>
<evidence type="ECO:0000313" key="12">
    <source>
        <dbReference type="Proteomes" id="UP000242660"/>
    </source>
</evidence>
<feature type="transmembrane region" description="Helical" evidence="8">
    <location>
        <begin position="275"/>
        <end position="299"/>
    </location>
</feature>
<evidence type="ECO:0000256" key="5">
    <source>
        <dbReference type="ARBA" id="ARBA00022692"/>
    </source>
</evidence>
<evidence type="ECO:0000313" key="11">
    <source>
        <dbReference type="EMBL" id="PSB92220.1"/>
    </source>
</evidence>
<comment type="subcellular location">
    <subcellularLocation>
        <location evidence="1">Cell membrane</location>
        <topology evidence="1">Multi-pass membrane protein</topology>
    </subcellularLocation>
</comment>
<keyword evidence="5 8" id="KW-0812">Transmembrane</keyword>
<keyword evidence="7 8" id="KW-0472">Membrane</keyword>
<dbReference type="PANTHER" id="PTHR30489">
    <property type="entry name" value="LIPOPROTEIN-RELEASING SYSTEM TRANSMEMBRANE PROTEIN LOLE"/>
    <property type="match status" value="1"/>
</dbReference>
<accession>A0ABX5FEU3</accession>
<keyword evidence="4" id="KW-1003">Cell membrane</keyword>
<dbReference type="InterPro" id="IPR011925">
    <property type="entry name" value="LolCE_TM"/>
</dbReference>
<comment type="similarity">
    <text evidence="2">Belongs to the ABC-4 integral membrane protein family. LolC/E subfamily.</text>
</comment>
<comment type="caution">
    <text evidence="11">The sequence shown here is derived from an EMBL/GenBank/DDBJ whole genome shotgun (WGS) entry which is preliminary data.</text>
</comment>
<reference evidence="11 12" key="1">
    <citation type="journal article" date="2017" name="Front. Microbiol.">
        <title>Genome of Ca. Pandoraea novymonadis, an Endosymbiotic Bacterium of the Trypanosomatid Novymonas esmeraldas.</title>
        <authorList>
            <person name="Kostygov A.Y."/>
            <person name="Butenko A."/>
            <person name="Nenarokova A."/>
            <person name="Tashyreva D."/>
            <person name="Flegontov P."/>
            <person name="Lukes J."/>
            <person name="Yurchenko V."/>
        </authorList>
    </citation>
    <scope>NUCLEOTIDE SEQUENCE [LARGE SCALE GENOMIC DNA]</scope>
    <source>
        <strain evidence="11 12">E262</strain>
    </source>
</reference>
<sequence>MKFPYEFQIGWRYTCTSKRSSSNGFISFISFISMAGIALGVAALIVVLSVMNGFQKEVRDRMLSVLAHIEVFAQDGNLSEWRRTAGEALQNKEILAAAPYVGEQAMLTRDDRVCGVVLRGIMPIEEAKVSDLDKHVTKGNLTNLTPGSFGVALGCELARGLDVHVGEKITLVVPQKSTVTPAGILPRVRQFTVVAIFTAGHYEYDSSLALIDLEDAQKFFRLTGPTGIRLKVKDMDRAPLVARDLAKVLSGDMWIRDWTQQNKNWFVAVQTEKRIMFIILMLIIAVATFNLVSSLVMTVTDKYGDIAILRTLGAQPSSIVKIFIVQGVTIGFIGTFLGIALGCVISLNISTIVPFIEQLFGIHFLPKDIYFISELPSDLHMLDITRIGLISFILALLATIYPSWRAAQIKPAEVLRYE</sequence>
<proteinExistence type="inferred from homology"/>
<keyword evidence="11" id="KW-0449">Lipoprotein</keyword>
<evidence type="ECO:0000256" key="2">
    <source>
        <dbReference type="ARBA" id="ARBA00005236"/>
    </source>
</evidence>
<feature type="transmembrane region" description="Helical" evidence="8">
    <location>
        <begin position="352"/>
        <end position="372"/>
    </location>
</feature>
<dbReference type="Pfam" id="PF02687">
    <property type="entry name" value="FtsX"/>
    <property type="match status" value="1"/>
</dbReference>
<evidence type="ECO:0000259" key="9">
    <source>
        <dbReference type="Pfam" id="PF02687"/>
    </source>
</evidence>
<dbReference type="EMBL" id="MUHY01000001">
    <property type="protein sequence ID" value="PSB92220.1"/>
    <property type="molecule type" value="Genomic_DNA"/>
</dbReference>
<evidence type="ECO:0000256" key="8">
    <source>
        <dbReference type="SAM" id="Phobius"/>
    </source>
</evidence>
<evidence type="ECO:0000256" key="6">
    <source>
        <dbReference type="ARBA" id="ARBA00022989"/>
    </source>
</evidence>
<protein>
    <submittedName>
        <fullName evidence="11">Lipoprotein-releasing system transmembrane protein LolE</fullName>
    </submittedName>
</protein>
<evidence type="ECO:0000256" key="3">
    <source>
        <dbReference type="ARBA" id="ARBA00022448"/>
    </source>
</evidence>
<dbReference type="RefSeq" id="WP_106182470.1">
    <property type="nucleotide sequence ID" value="NZ_MUHY01000001.1"/>
</dbReference>
<feature type="domain" description="ABC3 transporter permease C-terminal" evidence="9">
    <location>
        <begin position="278"/>
        <end position="411"/>
    </location>
</feature>
<dbReference type="NCBIfam" id="TIGR02212">
    <property type="entry name" value="lolCE"/>
    <property type="match status" value="1"/>
</dbReference>
<dbReference type="InterPro" id="IPR051447">
    <property type="entry name" value="Lipoprotein-release_system"/>
</dbReference>
<keyword evidence="12" id="KW-1185">Reference proteome</keyword>